<reference evidence="1 2" key="1">
    <citation type="submission" date="2007-06" db="EMBL/GenBank/DDBJ databases">
        <title>The Genome Sequence of Coccidioides posadasii RMSCC_3488.</title>
        <authorList>
            <consortium name="Coccidioides Genome Resources Consortium"/>
            <consortium name="The Broad Institute Genome Sequencing Platform"/>
            <person name="Henn M.R."/>
            <person name="Sykes S."/>
            <person name="Young S."/>
            <person name="Jaffe D."/>
            <person name="Berlin A."/>
            <person name="Alvarez P."/>
            <person name="Butler J."/>
            <person name="Gnerre S."/>
            <person name="Grabherr M."/>
            <person name="Mauceli E."/>
            <person name="Brockman W."/>
            <person name="Kodira C."/>
            <person name="Alvarado L."/>
            <person name="Zeng Q."/>
            <person name="Crawford M."/>
            <person name="Antoine C."/>
            <person name="Devon K."/>
            <person name="Galgiani J."/>
            <person name="Orsborn K."/>
            <person name="Lewis M.L."/>
            <person name="Nusbaum C."/>
            <person name="Galagan J."/>
            <person name="Birren B."/>
        </authorList>
    </citation>
    <scope>NUCLEOTIDE SEQUENCE [LARGE SCALE GENOMIC DNA]</scope>
    <source>
        <strain evidence="1 2">RMSCC 3488</strain>
    </source>
</reference>
<evidence type="ECO:0000313" key="1">
    <source>
        <dbReference type="EMBL" id="KMM72664.1"/>
    </source>
</evidence>
<proteinExistence type="predicted"/>
<dbReference type="EMBL" id="DS268114">
    <property type="protein sequence ID" value="KMM72664.1"/>
    <property type="molecule type" value="Genomic_DNA"/>
</dbReference>
<reference evidence="2" key="2">
    <citation type="journal article" date="2009" name="Genome Res.">
        <title>Comparative genomic analyses of the human fungal pathogens Coccidioides and their relatives.</title>
        <authorList>
            <person name="Sharpton T.J."/>
            <person name="Stajich J.E."/>
            <person name="Rounsley S.D."/>
            <person name="Gardner M.J."/>
            <person name="Wortman J.R."/>
            <person name="Jordar V.S."/>
            <person name="Maiti R."/>
            <person name="Kodira C.D."/>
            <person name="Neafsey D.E."/>
            <person name="Zeng Q."/>
            <person name="Hung C.-Y."/>
            <person name="McMahan C."/>
            <person name="Muszewska A."/>
            <person name="Grynberg M."/>
            <person name="Mandel M.A."/>
            <person name="Kellner E.M."/>
            <person name="Barker B.M."/>
            <person name="Galgiani J.N."/>
            <person name="Orbach M.J."/>
            <person name="Kirkland T.N."/>
            <person name="Cole G.T."/>
            <person name="Henn M.R."/>
            <person name="Birren B.W."/>
            <person name="Taylor J.W."/>
        </authorList>
    </citation>
    <scope>NUCLEOTIDE SEQUENCE [LARGE SCALE GENOMIC DNA]</scope>
    <source>
        <strain evidence="2">RMSCC 3488</strain>
    </source>
</reference>
<dbReference type="VEuPathDB" id="FungiDB:CPAG_08958"/>
<protein>
    <submittedName>
        <fullName evidence="1">Uncharacterized protein</fullName>
    </submittedName>
</protein>
<reference evidence="2" key="3">
    <citation type="journal article" date="2010" name="Genome Res.">
        <title>Population genomic sequencing of Coccidioides fungi reveals recent hybridization and transposon control.</title>
        <authorList>
            <person name="Neafsey D.E."/>
            <person name="Barker B.M."/>
            <person name="Sharpton T.J."/>
            <person name="Stajich J.E."/>
            <person name="Park D.J."/>
            <person name="Whiston E."/>
            <person name="Hung C.-Y."/>
            <person name="McMahan C."/>
            <person name="White J."/>
            <person name="Sykes S."/>
            <person name="Heiman D."/>
            <person name="Young S."/>
            <person name="Zeng Q."/>
            <person name="Abouelleil A."/>
            <person name="Aftuck L."/>
            <person name="Bessette D."/>
            <person name="Brown A."/>
            <person name="FitzGerald M."/>
            <person name="Lui A."/>
            <person name="Macdonald J.P."/>
            <person name="Priest M."/>
            <person name="Orbach M.J."/>
            <person name="Galgiani J.N."/>
            <person name="Kirkland T.N."/>
            <person name="Cole G.T."/>
            <person name="Birren B.W."/>
            <person name="Henn M.R."/>
            <person name="Taylor J.W."/>
            <person name="Rounsley S.D."/>
        </authorList>
    </citation>
    <scope>NUCLEOTIDE SEQUENCE [LARGE SCALE GENOMIC DNA]</scope>
    <source>
        <strain evidence="2">RMSCC 3488</strain>
    </source>
</reference>
<gene>
    <name evidence="1" type="ORF">CPAG_08958</name>
</gene>
<dbReference type="AlphaFoldDB" id="A0A0J6FU85"/>
<evidence type="ECO:0000313" key="2">
    <source>
        <dbReference type="Proteomes" id="UP000054567"/>
    </source>
</evidence>
<organism evidence="1 2">
    <name type="scientific">Coccidioides posadasii RMSCC 3488</name>
    <dbReference type="NCBI Taxonomy" id="454284"/>
    <lineage>
        <taxon>Eukaryota</taxon>
        <taxon>Fungi</taxon>
        <taxon>Dikarya</taxon>
        <taxon>Ascomycota</taxon>
        <taxon>Pezizomycotina</taxon>
        <taxon>Eurotiomycetes</taxon>
        <taxon>Eurotiomycetidae</taxon>
        <taxon>Onygenales</taxon>
        <taxon>Onygenaceae</taxon>
        <taxon>Coccidioides</taxon>
    </lineage>
</organism>
<accession>A0A0J6FU85</accession>
<dbReference type="Proteomes" id="UP000054567">
    <property type="component" value="Unassembled WGS sequence"/>
</dbReference>
<sequence>MGETKRNMGFPSASSWVSYENVAGFTCELLRNILATGRGGCKAKGATGLLGSSIGLHRSLEMRTWRRMERLIFTSHQRMGLLTISQGPGRTAERKSAGSDKDPVIAFRCLLGTRPPDRL</sequence>
<name>A0A0J6FU85_COCPO</name>